<dbReference type="Gene3D" id="3.40.190.10">
    <property type="entry name" value="Periplasmic binding protein-like II"/>
    <property type="match status" value="2"/>
</dbReference>
<dbReference type="STRING" id="1533.SAMN05443638_12010"/>
<dbReference type="PANTHER" id="PTHR35936">
    <property type="entry name" value="MEMBRANE-BOUND LYTIC MUREIN TRANSGLYCOSYLASE F"/>
    <property type="match status" value="1"/>
</dbReference>
<dbReference type="Pfam" id="PF00497">
    <property type="entry name" value="SBP_bac_3"/>
    <property type="match status" value="1"/>
</dbReference>
<dbReference type="PROSITE" id="PS51257">
    <property type="entry name" value="PROKAR_LIPOPROTEIN"/>
    <property type="match status" value="1"/>
</dbReference>
<keyword evidence="7" id="KW-1185">Reference proteome</keyword>
<reference evidence="6 7" key="1">
    <citation type="submission" date="2016-11" db="EMBL/GenBank/DDBJ databases">
        <authorList>
            <person name="Jaros S."/>
            <person name="Januszkiewicz K."/>
            <person name="Wedrychowicz H."/>
        </authorList>
    </citation>
    <scope>NUCLEOTIDE SEQUENCE [LARGE SCALE GENOMIC DNA]</scope>
    <source>
        <strain evidence="6 7">DSM 2631</strain>
    </source>
</reference>
<proteinExistence type="inferred from homology"/>
<comment type="similarity">
    <text evidence="2 4">Belongs to the bacterial solute-binding protein 3 family.</text>
</comment>
<evidence type="ECO:0000259" key="5">
    <source>
        <dbReference type="SMART" id="SM00062"/>
    </source>
</evidence>
<evidence type="ECO:0000256" key="3">
    <source>
        <dbReference type="ARBA" id="ARBA00022729"/>
    </source>
</evidence>
<evidence type="ECO:0000256" key="1">
    <source>
        <dbReference type="ARBA" id="ARBA00004196"/>
    </source>
</evidence>
<name>A0A1M4XQE5_9CLOT</name>
<keyword evidence="3" id="KW-0732">Signal</keyword>
<evidence type="ECO:0000313" key="7">
    <source>
        <dbReference type="Proteomes" id="UP000184035"/>
    </source>
</evidence>
<dbReference type="PROSITE" id="PS01039">
    <property type="entry name" value="SBP_BACTERIAL_3"/>
    <property type="match status" value="1"/>
</dbReference>
<comment type="subcellular location">
    <subcellularLocation>
        <location evidence="1">Cell envelope</location>
    </subcellularLocation>
</comment>
<sequence length="272" mass="30099">MLKNLLKKIFTVSMVGIMVFSMVSCGSNKSNKSNQVEKIKESGKLVLGTCADYPPYEFHKVVDGEDKIIGFDVDIAREIANDMGLDLEIKDMDFKGLLAALDSNSVDMVLAGMNPTPERIKNKDFSNIYYTAVHGIIVRENDKNKIKNIDDLSGHKIGVQKGTVQEELANEQIKGAEVKSLGKLTDLVLELKNKKIDAIICEVPVAKFYVNNNKDLSLTDLKLEVKDGEQGSAIAFKKGSKELVDEANKVLDNLKETGKIDKFVVESNKQVE</sequence>
<dbReference type="SMART" id="SM00062">
    <property type="entry name" value="PBPb"/>
    <property type="match status" value="1"/>
</dbReference>
<dbReference type="InterPro" id="IPR018313">
    <property type="entry name" value="SBP_3_CS"/>
</dbReference>
<feature type="domain" description="Solute-binding protein family 3/N-terminal" evidence="5">
    <location>
        <begin position="44"/>
        <end position="267"/>
    </location>
</feature>
<dbReference type="SUPFAM" id="SSF53850">
    <property type="entry name" value="Periplasmic binding protein-like II"/>
    <property type="match status" value="1"/>
</dbReference>
<evidence type="ECO:0000256" key="4">
    <source>
        <dbReference type="RuleBase" id="RU003744"/>
    </source>
</evidence>
<gene>
    <name evidence="6" type="ORF">SAMN05443638_12010</name>
</gene>
<dbReference type="PANTHER" id="PTHR35936:SF17">
    <property type="entry name" value="ARGININE-BINDING EXTRACELLULAR PROTEIN ARTP"/>
    <property type="match status" value="1"/>
</dbReference>
<dbReference type="AlphaFoldDB" id="A0A1M4XQE5"/>
<dbReference type="Proteomes" id="UP000184035">
    <property type="component" value="Unassembled WGS sequence"/>
</dbReference>
<dbReference type="RefSeq" id="WP_072896768.1">
    <property type="nucleotide sequence ID" value="NZ_FQVM01000020.1"/>
</dbReference>
<dbReference type="OrthoDB" id="9774451at2"/>
<evidence type="ECO:0000313" key="6">
    <source>
        <dbReference type="EMBL" id="SHE95658.1"/>
    </source>
</evidence>
<organism evidence="6 7">
    <name type="scientific">Clostridium fallax</name>
    <dbReference type="NCBI Taxonomy" id="1533"/>
    <lineage>
        <taxon>Bacteria</taxon>
        <taxon>Bacillati</taxon>
        <taxon>Bacillota</taxon>
        <taxon>Clostridia</taxon>
        <taxon>Eubacteriales</taxon>
        <taxon>Clostridiaceae</taxon>
        <taxon>Clostridium</taxon>
    </lineage>
</organism>
<dbReference type="InterPro" id="IPR001638">
    <property type="entry name" value="Solute-binding_3/MltF_N"/>
</dbReference>
<protein>
    <submittedName>
        <fullName evidence="6">Amino acid ABC transporter substrate-binding protein, PAAT family</fullName>
    </submittedName>
</protein>
<dbReference type="EMBL" id="FQVM01000020">
    <property type="protein sequence ID" value="SHE95658.1"/>
    <property type="molecule type" value="Genomic_DNA"/>
</dbReference>
<accession>A0A1M4XQE5</accession>
<evidence type="ECO:0000256" key="2">
    <source>
        <dbReference type="ARBA" id="ARBA00010333"/>
    </source>
</evidence>
<dbReference type="GO" id="GO:0030313">
    <property type="term" value="C:cell envelope"/>
    <property type="evidence" value="ECO:0007669"/>
    <property type="project" value="UniProtKB-SubCell"/>
</dbReference>